<sequence length="102" mass="11100">MPKSLLQERREPRLRPLKLAPIPAIAPWVGAARAVNTLRRTGHARSNERQRQYAFAALPDSMSVLRRASQADCGMQTLEDSYFAMPSSPVGAGLVRCPAAAA</sequence>
<dbReference type="AlphaFoldDB" id="A0A0S2F9D4"/>
<keyword evidence="2" id="KW-1185">Reference proteome</keyword>
<dbReference type="EMBL" id="CP011129">
    <property type="protein sequence ID" value="ALN80162.1"/>
    <property type="molecule type" value="Genomic_DNA"/>
</dbReference>
<proteinExistence type="predicted"/>
<accession>A0A0S2F9D4</accession>
<name>A0A0S2F9D4_LYSAN</name>
<organism evidence="1 2">
    <name type="scientific">Lysobacter antibioticus</name>
    <dbReference type="NCBI Taxonomy" id="84531"/>
    <lineage>
        <taxon>Bacteria</taxon>
        <taxon>Pseudomonadati</taxon>
        <taxon>Pseudomonadota</taxon>
        <taxon>Gammaproteobacteria</taxon>
        <taxon>Lysobacterales</taxon>
        <taxon>Lysobacteraceae</taxon>
        <taxon>Lysobacter</taxon>
    </lineage>
</organism>
<dbReference type="Proteomes" id="UP000060787">
    <property type="component" value="Chromosome"/>
</dbReference>
<evidence type="ECO:0000313" key="1">
    <source>
        <dbReference type="EMBL" id="ALN80162.1"/>
    </source>
</evidence>
<dbReference type="STRING" id="84531.LA76x_2018"/>
<dbReference type="PATRIC" id="fig|84531.8.peg.2039"/>
<dbReference type="KEGG" id="lab:LA76x_2018"/>
<protein>
    <submittedName>
        <fullName evidence="1">Uncharacterized protein</fullName>
    </submittedName>
</protein>
<reference evidence="1 2" key="1">
    <citation type="journal article" date="2015" name="BMC Genomics">
        <title>Comparative genomics and metabolic profiling of the genus Lysobacter.</title>
        <authorList>
            <person name="de Bruijn I."/>
            <person name="Cheng X."/>
            <person name="de Jager V."/>
            <person name="Exposito R.G."/>
            <person name="Watrous J."/>
            <person name="Patel N."/>
            <person name="Postma J."/>
            <person name="Dorrestein P.C."/>
            <person name="Kobayashi D."/>
            <person name="Raaijmakers J.M."/>
        </authorList>
    </citation>
    <scope>NUCLEOTIDE SEQUENCE [LARGE SCALE GENOMIC DNA]</scope>
    <source>
        <strain evidence="1 2">76</strain>
    </source>
</reference>
<evidence type="ECO:0000313" key="2">
    <source>
        <dbReference type="Proteomes" id="UP000060787"/>
    </source>
</evidence>
<gene>
    <name evidence="1" type="ORF">LA76x_2018</name>
</gene>